<dbReference type="PANTHER" id="PTHR46386">
    <property type="entry name" value="NUCLEAR BODY PROTEIN SP140"/>
    <property type="match status" value="1"/>
</dbReference>
<dbReference type="Proteomes" id="UP000050741">
    <property type="component" value="Unassembled WGS sequence"/>
</dbReference>
<dbReference type="InterPro" id="IPR036427">
    <property type="entry name" value="Bromodomain-like_sf"/>
</dbReference>
<dbReference type="Gene3D" id="1.20.920.10">
    <property type="entry name" value="Bromodomain-like"/>
    <property type="match status" value="1"/>
</dbReference>
<reference evidence="12" key="3">
    <citation type="submission" date="2016-06" db="UniProtKB">
        <authorList>
            <consortium name="WormBaseParasite"/>
        </authorList>
    </citation>
    <scope>IDENTIFICATION</scope>
</reference>
<dbReference type="InterPro" id="IPR001487">
    <property type="entry name" value="Bromodomain"/>
</dbReference>
<dbReference type="SUPFAM" id="SSF47370">
    <property type="entry name" value="Bromodomain"/>
    <property type="match status" value="1"/>
</dbReference>
<dbReference type="PROSITE" id="PS50016">
    <property type="entry name" value="ZF_PHD_2"/>
    <property type="match status" value="1"/>
</dbReference>
<dbReference type="CDD" id="cd15541">
    <property type="entry name" value="PHD_TIF1_like"/>
    <property type="match status" value="1"/>
</dbReference>
<dbReference type="SMART" id="SM00297">
    <property type="entry name" value="BROMO"/>
    <property type="match status" value="1"/>
</dbReference>
<accession>A0A183BHN9</accession>
<evidence type="ECO:0000256" key="3">
    <source>
        <dbReference type="ARBA" id="ARBA00022833"/>
    </source>
</evidence>
<dbReference type="CDD" id="cd04369">
    <property type="entry name" value="Bromodomain"/>
    <property type="match status" value="1"/>
</dbReference>
<dbReference type="PANTHER" id="PTHR46386:SF11">
    <property type="entry name" value="AUTOIMMUNE REGULATOR"/>
    <property type="match status" value="1"/>
</dbReference>
<dbReference type="PROSITE" id="PS50089">
    <property type="entry name" value="ZF_RING_2"/>
    <property type="match status" value="1"/>
</dbReference>
<dbReference type="InterPro" id="IPR013083">
    <property type="entry name" value="Znf_RING/FYVE/PHD"/>
</dbReference>
<dbReference type="GO" id="GO:0005634">
    <property type="term" value="C:nucleus"/>
    <property type="evidence" value="ECO:0007669"/>
    <property type="project" value="TreeGrafter"/>
</dbReference>
<feature type="domain" description="PHD-type" evidence="9">
    <location>
        <begin position="945"/>
        <end position="1000"/>
    </location>
</feature>
<organism evidence="11 12">
    <name type="scientific">Globodera pallida</name>
    <name type="common">Potato cyst nematode worm</name>
    <name type="synonym">Heterodera pallida</name>
    <dbReference type="NCBI Taxonomy" id="36090"/>
    <lineage>
        <taxon>Eukaryota</taxon>
        <taxon>Metazoa</taxon>
        <taxon>Ecdysozoa</taxon>
        <taxon>Nematoda</taxon>
        <taxon>Chromadorea</taxon>
        <taxon>Rhabditida</taxon>
        <taxon>Tylenchina</taxon>
        <taxon>Tylenchomorpha</taxon>
        <taxon>Tylenchoidea</taxon>
        <taxon>Heteroderidae</taxon>
        <taxon>Heteroderinae</taxon>
        <taxon>Globodera</taxon>
    </lineage>
</organism>
<dbReference type="InterPro" id="IPR019787">
    <property type="entry name" value="Znf_PHD-finger"/>
</dbReference>
<evidence type="ECO:0000313" key="12">
    <source>
        <dbReference type="WBParaSite" id="GPLIN_000011700"/>
    </source>
</evidence>
<dbReference type="Pfam" id="PF00439">
    <property type="entry name" value="Bromodomain"/>
    <property type="match status" value="1"/>
</dbReference>
<feature type="compositionally biased region" description="Low complexity" evidence="7">
    <location>
        <begin position="519"/>
        <end position="541"/>
    </location>
</feature>
<evidence type="ECO:0000259" key="9">
    <source>
        <dbReference type="PROSITE" id="PS50016"/>
    </source>
</evidence>
<keyword evidence="4 5" id="KW-0103">Bromodomain</keyword>
<feature type="region of interest" description="Disordered" evidence="7">
    <location>
        <begin position="629"/>
        <end position="699"/>
    </location>
</feature>
<feature type="domain" description="RING-type" evidence="10">
    <location>
        <begin position="5"/>
        <end position="55"/>
    </location>
</feature>
<dbReference type="GO" id="GO:0008270">
    <property type="term" value="F:zinc ion binding"/>
    <property type="evidence" value="ECO:0007669"/>
    <property type="project" value="UniProtKB-KW"/>
</dbReference>
<feature type="compositionally biased region" description="Polar residues" evidence="7">
    <location>
        <begin position="1155"/>
        <end position="1167"/>
    </location>
</feature>
<dbReference type="InterPro" id="IPR001965">
    <property type="entry name" value="Znf_PHD"/>
</dbReference>
<evidence type="ECO:0000313" key="11">
    <source>
        <dbReference type="Proteomes" id="UP000050741"/>
    </source>
</evidence>
<evidence type="ECO:0000256" key="5">
    <source>
        <dbReference type="PROSITE-ProRule" id="PRU00035"/>
    </source>
</evidence>
<evidence type="ECO:0000256" key="7">
    <source>
        <dbReference type="SAM" id="MobiDB-lite"/>
    </source>
</evidence>
<reference evidence="11" key="1">
    <citation type="submission" date="2013-12" db="EMBL/GenBank/DDBJ databases">
        <authorList>
            <person name="Aslett M."/>
        </authorList>
    </citation>
    <scope>NUCLEOTIDE SEQUENCE [LARGE SCALE GENOMIC DNA]</scope>
    <source>
        <strain evidence="11">Lindley</strain>
    </source>
</reference>
<name>A0A183BHN9_GLOPA</name>
<dbReference type="GO" id="GO:0000981">
    <property type="term" value="F:DNA-binding transcription factor activity, RNA polymerase II-specific"/>
    <property type="evidence" value="ECO:0007669"/>
    <property type="project" value="TreeGrafter"/>
</dbReference>
<sequence>MVLICDVCHAEVNNSANNSDESPPSINLFPCFHKHCDRCRSLTYQQSGRSACKVCGCQCLPRHIYDYTETQLDRIYCMYCNMNRAQVEWCCETCQRRYLCNLCTKPHVLSGHSLTPVKTCVPTHSQCHSHLNLPATYLCSCQTRLCVHCLNIHANGQLIAPHEQRYPFAQLADQARQRLQIIRTNSQKEVAKTQKILPVLQRNKKFVHEIASKARSAVANEIVELCNALIRRGNDIVTHIDLFEQEKQQKYESVEYELKRVVDHFAKIEEFSENVLVTAQNDHPGMCSASEFAQSAVGLMSKKLETLQRDVELTQRLPKISYQSDLGQIIQSIKSLGIVDIDGHKTFPLLTTPQNAQMFTVTNTVMPLQHLGPSVQVTSTIRPTLSSLNPPGGATVRQGPALIRPPSAVANVTISASTHPFNVPLPSNVGVVQPTQQQQKQHQLTSGGRTMDAPQVPHAHLIPTSAAGTGILSHLLQQGVVPVPTASTSANNSLPNTPTTPNFPQIRQPHQQNQAVPHQQQQQQMTLHQQRQQQMTLHQQQQQMTLHQQQQQMTLHQQQQQQMTLHQQRLVQVQQQQARNQMICQQQQQHLIQQQYAHSQQQQSQTANLQQNQILLKQLQEEQQNLQQQQQRQINEQHQQQQHKIVPSTSQASSQNVSTLAESERQQLLLRLPNPHKQQAQSTQQQQQILNHTPSGSSVAMPKIVSPPQVHQVAHMPMINPFSLSAPTQIEQQQTAAQSLQQNPIVVELIDDDDEEAKRQITPQTQLNASSSVLLTTQFADEQQQQVHHPQISRLKAQSAAADSTVNAGNGSSGDDSGRLPHQLPWRNPFINGLHWKIRTIKLASTHVPLTLKRGCGNEGQAQGRGDGTAFGRSVHGSINDNTGTSGIYEHKLDNKFGRGHEDGTGEVDKEQFVDEGSTSKMCIAESRPPPECREKKVQGDDMWDDYCYVCSQGCDETTGSLGCCETCPKVFHAKCHVPIIYGVMEDLPDDWQCTLCLLCDPLSQISQSFGKREKLLCSKVYLACFEDFSQVEPFLNAVSRDEADYYAVIKEPIWLCKIAQKISTDEYKLISEFIDDMNLLFRNCSTFNLPTNPLSASGKKVYTLYMKAIREFLPAYEKQIWIYISLYSARLSVANSSDEESSRRRGIRRGTVQKAKSQTPVDLQSK</sequence>
<feature type="compositionally biased region" description="Polar residues" evidence="7">
    <location>
        <begin position="689"/>
        <end position="698"/>
    </location>
</feature>
<dbReference type="AlphaFoldDB" id="A0A183BHN9"/>
<dbReference type="InterPro" id="IPR001841">
    <property type="entry name" value="Znf_RING"/>
</dbReference>
<feature type="compositionally biased region" description="Polar residues" evidence="7">
    <location>
        <begin position="507"/>
        <end position="518"/>
    </location>
</feature>
<evidence type="ECO:0000259" key="10">
    <source>
        <dbReference type="PROSITE" id="PS50089"/>
    </source>
</evidence>
<evidence type="ECO:0000256" key="2">
    <source>
        <dbReference type="ARBA" id="ARBA00022771"/>
    </source>
</evidence>
<feature type="compositionally biased region" description="Low complexity" evidence="7">
    <location>
        <begin position="629"/>
        <end position="645"/>
    </location>
</feature>
<dbReference type="Gene3D" id="3.30.40.10">
    <property type="entry name" value="Zinc/RING finger domain, C3HC4 (zinc finger)"/>
    <property type="match status" value="1"/>
</dbReference>
<dbReference type="InterPro" id="IPR018359">
    <property type="entry name" value="Bromodomain_CS"/>
</dbReference>
<protein>
    <submittedName>
        <fullName evidence="12">Transcription intermediary factor 1-alpha</fullName>
    </submittedName>
</protein>
<feature type="compositionally biased region" description="Low complexity" evidence="7">
    <location>
        <begin position="678"/>
        <end position="688"/>
    </location>
</feature>
<feature type="compositionally biased region" description="Polar residues" evidence="7">
    <location>
        <begin position="647"/>
        <end position="661"/>
    </location>
</feature>
<dbReference type="PROSITE" id="PS01359">
    <property type="entry name" value="ZF_PHD_1"/>
    <property type="match status" value="1"/>
</dbReference>
<dbReference type="InterPro" id="IPR011011">
    <property type="entry name" value="Znf_FYVE_PHD"/>
</dbReference>
<dbReference type="SMART" id="SM00249">
    <property type="entry name" value="PHD"/>
    <property type="match status" value="1"/>
</dbReference>
<keyword evidence="3" id="KW-0862">Zinc</keyword>
<evidence type="ECO:0000256" key="1">
    <source>
        <dbReference type="ARBA" id="ARBA00022723"/>
    </source>
</evidence>
<keyword evidence="1" id="KW-0479">Metal-binding</keyword>
<keyword evidence="11" id="KW-1185">Reference proteome</keyword>
<evidence type="ECO:0000256" key="6">
    <source>
        <dbReference type="PROSITE-ProRule" id="PRU00175"/>
    </source>
</evidence>
<dbReference type="InterPro" id="IPR043563">
    <property type="entry name" value="Sp110/Sp140/Sp140L-like"/>
</dbReference>
<dbReference type="SUPFAM" id="SSF57903">
    <property type="entry name" value="FYVE/PHD zinc finger"/>
    <property type="match status" value="1"/>
</dbReference>
<feature type="domain" description="Bromo" evidence="8">
    <location>
        <begin position="1027"/>
        <end position="1096"/>
    </location>
</feature>
<dbReference type="PROSITE" id="PS50014">
    <property type="entry name" value="BROMODOMAIN_2"/>
    <property type="match status" value="1"/>
</dbReference>
<reference evidence="11" key="2">
    <citation type="submission" date="2014-05" db="EMBL/GenBank/DDBJ databases">
        <title>The genome and life-stage specific transcriptomes of Globodera pallida elucidate key aspects of plant parasitism by a cyst nematode.</title>
        <authorList>
            <person name="Cotton J.A."/>
            <person name="Lilley C.J."/>
            <person name="Jones L.M."/>
            <person name="Kikuchi T."/>
            <person name="Reid A.J."/>
            <person name="Thorpe P."/>
            <person name="Tsai I.J."/>
            <person name="Beasley H."/>
            <person name="Blok V."/>
            <person name="Cock P.J.A."/>
            <person name="Van den Akker S.E."/>
            <person name="Holroyd N."/>
            <person name="Hunt M."/>
            <person name="Mantelin S."/>
            <person name="Naghra H."/>
            <person name="Pain A."/>
            <person name="Palomares-Rius J.E."/>
            <person name="Zarowiecki M."/>
            <person name="Berriman M."/>
            <person name="Jones J.T."/>
            <person name="Urwin P.E."/>
        </authorList>
    </citation>
    <scope>NUCLEOTIDE SEQUENCE [LARGE SCALE GENOMIC DNA]</scope>
    <source>
        <strain evidence="11">Lindley</strain>
    </source>
</reference>
<proteinExistence type="predicted"/>
<dbReference type="WBParaSite" id="GPLIN_000011700">
    <property type="protein sequence ID" value="GPLIN_000011700"/>
    <property type="gene ID" value="GPLIN_000011700"/>
</dbReference>
<feature type="region of interest" description="Disordered" evidence="7">
    <location>
        <begin position="1141"/>
        <end position="1167"/>
    </location>
</feature>
<evidence type="ECO:0000259" key="8">
    <source>
        <dbReference type="PROSITE" id="PS50014"/>
    </source>
</evidence>
<feature type="compositionally biased region" description="Polar residues" evidence="7">
    <location>
        <begin position="801"/>
        <end position="810"/>
    </location>
</feature>
<feature type="region of interest" description="Disordered" evidence="7">
    <location>
        <begin position="796"/>
        <end position="822"/>
    </location>
</feature>
<keyword evidence="2 6" id="KW-0863">Zinc-finger</keyword>
<feature type="region of interest" description="Disordered" evidence="7">
    <location>
        <begin position="507"/>
        <end position="541"/>
    </location>
</feature>
<dbReference type="PROSITE" id="PS00633">
    <property type="entry name" value="BROMODOMAIN_1"/>
    <property type="match status" value="1"/>
</dbReference>
<evidence type="ECO:0000256" key="4">
    <source>
        <dbReference type="ARBA" id="ARBA00023117"/>
    </source>
</evidence>
<dbReference type="InterPro" id="IPR019786">
    <property type="entry name" value="Zinc_finger_PHD-type_CS"/>
</dbReference>